<keyword evidence="3" id="KW-1185">Reference proteome</keyword>
<dbReference type="EMBL" id="QEOB01000023">
    <property type="protein sequence ID" value="PVX72839.1"/>
    <property type="molecule type" value="Genomic_DNA"/>
</dbReference>
<reference evidence="2 3" key="1">
    <citation type="submission" date="2018-05" db="EMBL/GenBank/DDBJ databases">
        <title>Genomic Encyclopedia of Type Strains, Phase IV (KMG-V): Genome sequencing to study the core and pangenomes of soil and plant-associated prokaryotes.</title>
        <authorList>
            <person name="Whitman W."/>
        </authorList>
    </citation>
    <scope>NUCLEOTIDE SEQUENCE [LARGE SCALE GENOMIC DNA]</scope>
    <source>
        <strain evidence="2 3">SCZa-39</strain>
    </source>
</reference>
<evidence type="ECO:0000313" key="2">
    <source>
        <dbReference type="EMBL" id="PVX72839.1"/>
    </source>
</evidence>
<accession>A0ABX5KF93</accession>
<gene>
    <name evidence="2" type="ORF">C7402_12378</name>
</gene>
<evidence type="ECO:0000313" key="3">
    <source>
        <dbReference type="Proteomes" id="UP000245712"/>
    </source>
</evidence>
<proteinExistence type="predicted"/>
<sequence>MKRRALLTLSASSIIAAACDRAVADKPQLVNPGRGFRWIGEFENAGSGNRDDAATLQRAIDYVREIAERSQDTSQLPVLLMQSGRYALNRTIETAPWVKLCSVGGVLLDFSQAADDCNGIECRNETSLPPTLLRFPGSRSPFLDGSGGTISILGPGIQRAQGWGVVMGNRRPGYSGVVRDAGGRNVVVSGWRGALKFDPINVYLSSWISSRFEQNREEGLYVDLPISQRSINSGERMTFIDCTIAGSNRAVRIDSDSMDFVFDSCSFDFNGDVVYFDRSARYGTVSLHHCHIEGIDRLLVDATQAGANLRVNVENSIVLPRRWKAKGKPNSPRRLVSGSARFSASAVEWRFEAPAQNPALPLIGEEVPVEHISGLSFQRIPALAWRGSLLNADSKFDSDPVGMQPGSLTHWNISPRSTGGLEFAASDANKAMEYEGQSTESRALVLRVAPGASTMTIRNKSPLAVRVGQAVMATCVADTVGGALAIDLSFEFSDDLGNSIKTDSNLEYPSRSLPVARAVVPPGATRLFVTAQISGASGRIRITEFPVWYAN</sequence>
<feature type="signal peptide" evidence="1">
    <location>
        <begin position="1"/>
        <end position="18"/>
    </location>
</feature>
<evidence type="ECO:0000256" key="1">
    <source>
        <dbReference type="SAM" id="SignalP"/>
    </source>
</evidence>
<dbReference type="InterPro" id="IPR011050">
    <property type="entry name" value="Pectin_lyase_fold/virulence"/>
</dbReference>
<dbReference type="Proteomes" id="UP000245712">
    <property type="component" value="Unassembled WGS sequence"/>
</dbReference>
<keyword evidence="1" id="KW-0732">Signal</keyword>
<feature type="chain" id="PRO_5046837260" description="Pectate lyase-like protein" evidence="1">
    <location>
        <begin position="19"/>
        <end position="551"/>
    </location>
</feature>
<organism evidence="2 3">
    <name type="scientific">Paraburkholderia unamae</name>
    <dbReference type="NCBI Taxonomy" id="219649"/>
    <lineage>
        <taxon>Bacteria</taxon>
        <taxon>Pseudomonadati</taxon>
        <taxon>Pseudomonadota</taxon>
        <taxon>Betaproteobacteria</taxon>
        <taxon>Burkholderiales</taxon>
        <taxon>Burkholderiaceae</taxon>
        <taxon>Paraburkholderia</taxon>
    </lineage>
</organism>
<dbReference type="Gene3D" id="2.160.20.10">
    <property type="entry name" value="Single-stranded right-handed beta-helix, Pectin lyase-like"/>
    <property type="match status" value="1"/>
</dbReference>
<dbReference type="RefSeq" id="WP_133254620.1">
    <property type="nucleotide sequence ID" value="NZ_CAJZAT010000209.1"/>
</dbReference>
<protein>
    <recommendedName>
        <fullName evidence="4">Pectate lyase-like protein</fullName>
    </recommendedName>
</protein>
<evidence type="ECO:0008006" key="4">
    <source>
        <dbReference type="Google" id="ProtNLM"/>
    </source>
</evidence>
<name>A0ABX5KF93_9BURK</name>
<dbReference type="SUPFAM" id="SSF51126">
    <property type="entry name" value="Pectin lyase-like"/>
    <property type="match status" value="1"/>
</dbReference>
<dbReference type="PROSITE" id="PS51257">
    <property type="entry name" value="PROKAR_LIPOPROTEIN"/>
    <property type="match status" value="1"/>
</dbReference>
<dbReference type="InterPro" id="IPR012334">
    <property type="entry name" value="Pectin_lyas_fold"/>
</dbReference>
<comment type="caution">
    <text evidence="2">The sequence shown here is derived from an EMBL/GenBank/DDBJ whole genome shotgun (WGS) entry which is preliminary data.</text>
</comment>